<name>W2Q217_PHYN3</name>
<dbReference type="Proteomes" id="UP000018817">
    <property type="component" value="Unassembled WGS sequence"/>
</dbReference>
<evidence type="ECO:0000313" key="2">
    <source>
        <dbReference type="Proteomes" id="UP000018817"/>
    </source>
</evidence>
<evidence type="ECO:0000313" key="1">
    <source>
        <dbReference type="EMBL" id="ETN06609.1"/>
    </source>
</evidence>
<protein>
    <submittedName>
        <fullName evidence="1">Uncharacterized protein</fullName>
    </submittedName>
</protein>
<reference evidence="1 2" key="2">
    <citation type="submission" date="2013-11" db="EMBL/GenBank/DDBJ databases">
        <title>The Genome Sequence of Phytophthora parasitica INRA-310.</title>
        <authorList>
            <consortium name="The Broad Institute Genomics Platform"/>
            <person name="Russ C."/>
            <person name="Tyler B."/>
            <person name="Panabieres F."/>
            <person name="Shan W."/>
            <person name="Tripathy S."/>
            <person name="Grunwald N."/>
            <person name="Machado M."/>
            <person name="Johnson C.S."/>
            <person name="Arredondo F."/>
            <person name="Hong C."/>
            <person name="Coffey M."/>
            <person name="Young S.K."/>
            <person name="Zeng Q."/>
            <person name="Gargeya S."/>
            <person name="Fitzgerald M."/>
            <person name="Abouelleil A."/>
            <person name="Alvarado L."/>
            <person name="Chapman S.B."/>
            <person name="Gainer-Dewar J."/>
            <person name="Goldberg J."/>
            <person name="Griggs A."/>
            <person name="Gujja S."/>
            <person name="Hansen M."/>
            <person name="Howarth C."/>
            <person name="Imamovic A."/>
            <person name="Ireland A."/>
            <person name="Larimer J."/>
            <person name="McCowan C."/>
            <person name="Murphy C."/>
            <person name="Pearson M."/>
            <person name="Poon T.W."/>
            <person name="Priest M."/>
            <person name="Roberts A."/>
            <person name="Saif S."/>
            <person name="Shea T."/>
            <person name="Sykes S."/>
            <person name="Wortman J."/>
            <person name="Nusbaum C."/>
            <person name="Birren B."/>
        </authorList>
    </citation>
    <scope>NUCLEOTIDE SEQUENCE [LARGE SCALE GENOMIC DNA]</scope>
    <source>
        <strain evidence="1 2">INRA-310</strain>
    </source>
</reference>
<dbReference type="AlphaFoldDB" id="W2Q217"/>
<sequence>MGAGMTPLEGATRRKGQTYNLNDIQNLATPSAYIYRKLGSKFIRLPDLDKKTLTICQPNRRKCGPMREISDSLQSMIKDLVFNNELSQDKYDKLSIDDKKLFKEILSITHLQYNFSEQLEDPLESLRMEYDKLKGEVMLGNDNPSILKQLKVVCVDMYSNKLISASEFKSIITRLL</sequence>
<dbReference type="RefSeq" id="XP_008908101.1">
    <property type="nucleotide sequence ID" value="XM_008909853.1"/>
</dbReference>
<gene>
    <name evidence="1" type="ORF">PPTG_12686</name>
</gene>
<dbReference type="EMBL" id="KI669595">
    <property type="protein sequence ID" value="ETN06609.1"/>
    <property type="molecule type" value="Genomic_DNA"/>
</dbReference>
<dbReference type="OrthoDB" id="128115at2759"/>
<proteinExistence type="predicted"/>
<organism evidence="1 2">
    <name type="scientific">Phytophthora nicotianae (strain INRA-310)</name>
    <name type="common">Phytophthora parasitica</name>
    <dbReference type="NCBI Taxonomy" id="761204"/>
    <lineage>
        <taxon>Eukaryota</taxon>
        <taxon>Sar</taxon>
        <taxon>Stramenopiles</taxon>
        <taxon>Oomycota</taxon>
        <taxon>Peronosporomycetes</taxon>
        <taxon>Peronosporales</taxon>
        <taxon>Peronosporaceae</taxon>
        <taxon>Phytophthora</taxon>
    </lineage>
</organism>
<accession>W2Q217</accession>
<reference evidence="2" key="1">
    <citation type="submission" date="2011-12" db="EMBL/GenBank/DDBJ databases">
        <authorList>
            <consortium name="The Broad Institute Genome Sequencing Platform"/>
            <person name="Russ C."/>
            <person name="Tyler B."/>
            <person name="Panabieres F."/>
            <person name="Shan W."/>
            <person name="Tripathy S."/>
            <person name="Grunwald N."/>
            <person name="Machado M."/>
            <person name="Young S.K."/>
            <person name="Zeng Q."/>
            <person name="Gargeya S."/>
            <person name="Fitzgerald M."/>
            <person name="Haas B."/>
            <person name="Abouelleil A."/>
            <person name="Alvarado L."/>
            <person name="Arachchi H.M."/>
            <person name="Berlin A."/>
            <person name="Chapman S.B."/>
            <person name="Gearin G."/>
            <person name="Goldberg J."/>
            <person name="Griggs A."/>
            <person name="Gujja S."/>
            <person name="Hansen M."/>
            <person name="Heiman D."/>
            <person name="Howarth C."/>
            <person name="Larimer J."/>
            <person name="Lui A."/>
            <person name="MacDonald P.J.P."/>
            <person name="McCowen C."/>
            <person name="Montmayeur A."/>
            <person name="Murphy C."/>
            <person name="Neiman D."/>
            <person name="Pearson M."/>
            <person name="Priest M."/>
            <person name="Roberts A."/>
            <person name="Saif S."/>
            <person name="Shea T."/>
            <person name="Sisk P."/>
            <person name="Stolte C."/>
            <person name="Sykes S."/>
            <person name="Wortman J."/>
            <person name="Nusbaum C."/>
            <person name="Birren B."/>
        </authorList>
    </citation>
    <scope>NUCLEOTIDE SEQUENCE [LARGE SCALE GENOMIC DNA]</scope>
    <source>
        <strain evidence="2">INRA-310</strain>
    </source>
</reference>
<dbReference type="GeneID" id="20182117"/>
<dbReference type="VEuPathDB" id="FungiDB:PPTG_12686"/>
<dbReference type="OMA" id="GPKCQIS"/>